<feature type="compositionally biased region" description="Polar residues" evidence="1">
    <location>
        <begin position="479"/>
        <end position="491"/>
    </location>
</feature>
<feature type="region of interest" description="Disordered" evidence="1">
    <location>
        <begin position="225"/>
        <end position="247"/>
    </location>
</feature>
<name>A0A5M3N414_CONPW</name>
<gene>
    <name evidence="2" type="ORF">CONPUDRAFT_70495</name>
</gene>
<dbReference type="GeneID" id="19208824"/>
<dbReference type="EMBL" id="JH711574">
    <property type="protein sequence ID" value="EIW85774.1"/>
    <property type="molecule type" value="Genomic_DNA"/>
</dbReference>
<organism evidence="2 3">
    <name type="scientific">Coniophora puteana (strain RWD-64-598)</name>
    <name type="common">Brown rot fungus</name>
    <dbReference type="NCBI Taxonomy" id="741705"/>
    <lineage>
        <taxon>Eukaryota</taxon>
        <taxon>Fungi</taxon>
        <taxon>Dikarya</taxon>
        <taxon>Basidiomycota</taxon>
        <taxon>Agaricomycotina</taxon>
        <taxon>Agaricomycetes</taxon>
        <taxon>Agaricomycetidae</taxon>
        <taxon>Boletales</taxon>
        <taxon>Coniophorineae</taxon>
        <taxon>Coniophoraceae</taxon>
        <taxon>Coniophora</taxon>
    </lineage>
</organism>
<protein>
    <submittedName>
        <fullName evidence="2">Uncharacterized protein</fullName>
    </submittedName>
</protein>
<dbReference type="RefSeq" id="XP_007764217.1">
    <property type="nucleotide sequence ID" value="XM_007766027.1"/>
</dbReference>
<proteinExistence type="predicted"/>
<reference evidence="3" key="1">
    <citation type="journal article" date="2012" name="Science">
        <title>The Paleozoic origin of enzymatic lignin decomposition reconstructed from 31 fungal genomes.</title>
        <authorList>
            <person name="Floudas D."/>
            <person name="Binder M."/>
            <person name="Riley R."/>
            <person name="Barry K."/>
            <person name="Blanchette R.A."/>
            <person name="Henrissat B."/>
            <person name="Martinez A.T."/>
            <person name="Otillar R."/>
            <person name="Spatafora J.W."/>
            <person name="Yadav J.S."/>
            <person name="Aerts A."/>
            <person name="Benoit I."/>
            <person name="Boyd A."/>
            <person name="Carlson A."/>
            <person name="Copeland A."/>
            <person name="Coutinho P.M."/>
            <person name="de Vries R.P."/>
            <person name="Ferreira P."/>
            <person name="Findley K."/>
            <person name="Foster B."/>
            <person name="Gaskell J."/>
            <person name="Glotzer D."/>
            <person name="Gorecki P."/>
            <person name="Heitman J."/>
            <person name="Hesse C."/>
            <person name="Hori C."/>
            <person name="Igarashi K."/>
            <person name="Jurgens J.A."/>
            <person name="Kallen N."/>
            <person name="Kersten P."/>
            <person name="Kohler A."/>
            <person name="Kuees U."/>
            <person name="Kumar T.K.A."/>
            <person name="Kuo A."/>
            <person name="LaButti K."/>
            <person name="Larrondo L.F."/>
            <person name="Lindquist E."/>
            <person name="Ling A."/>
            <person name="Lombard V."/>
            <person name="Lucas S."/>
            <person name="Lundell T."/>
            <person name="Martin R."/>
            <person name="McLaughlin D.J."/>
            <person name="Morgenstern I."/>
            <person name="Morin E."/>
            <person name="Murat C."/>
            <person name="Nagy L.G."/>
            <person name="Nolan M."/>
            <person name="Ohm R.A."/>
            <person name="Patyshakuliyeva A."/>
            <person name="Rokas A."/>
            <person name="Ruiz-Duenas F.J."/>
            <person name="Sabat G."/>
            <person name="Salamov A."/>
            <person name="Samejima M."/>
            <person name="Schmutz J."/>
            <person name="Slot J.C."/>
            <person name="St John F."/>
            <person name="Stenlid J."/>
            <person name="Sun H."/>
            <person name="Sun S."/>
            <person name="Syed K."/>
            <person name="Tsang A."/>
            <person name="Wiebenga A."/>
            <person name="Young D."/>
            <person name="Pisabarro A."/>
            <person name="Eastwood D.C."/>
            <person name="Martin F."/>
            <person name="Cullen D."/>
            <person name="Grigoriev I.V."/>
            <person name="Hibbett D.S."/>
        </authorList>
    </citation>
    <scope>NUCLEOTIDE SEQUENCE [LARGE SCALE GENOMIC DNA]</scope>
    <source>
        <strain evidence="3">RWD-64-598 SS2</strain>
    </source>
</reference>
<accession>A0A5M3N414</accession>
<evidence type="ECO:0000313" key="3">
    <source>
        <dbReference type="Proteomes" id="UP000053558"/>
    </source>
</evidence>
<dbReference type="Proteomes" id="UP000053558">
    <property type="component" value="Unassembled WGS sequence"/>
</dbReference>
<keyword evidence="3" id="KW-1185">Reference proteome</keyword>
<sequence length="680" mass="76759">MVAAIELLTFPKRSKTTTAPTTSASFEFRRNMPWNNRPELVVYGLVDVQNHRIGRVEASAIHSVRYIYIGRPEILAEAERGLDAQERPCDFKLQDEWVIYAGEECLVNERRWIDKARDQTVYENGMDVVELVILSWMRLSKKQHREGKGRTRFVGELQIQPLRIVPDVVARISSESEKQENHRNVTYLVLMRCSNSASIPLHNERAEYVNRVADTFIVCNDSSDTKSLDSLELQPSSEPQEGRAGEVSTAPKRLLGVHWFIGDMRLGVVTQPGVKEAYQASSAHERAGKGYSRGMNLTRDQAAKICQLVGWVDIPSGIRGVRKNGGTSCSLLGCVQEQQMVVRGERAGRWTLLFQRAYDEQSRCHSQLASVFNGCLQAIQLGIRNGDEGLSKGKEGRVVVYSALMMEGTFCKVLSLTFSGSESYLEEDKQLLFRVETPHSRNRDERTLIELPKPPHWDDARKNEILQNVTLTWSLDQFNQSSGVKPDSSSSNRRERAHHPHAPQRTKMDRHKHTLVTSSQSVSVPSSLAPDGIYEVKGERVYPAPRELPSTRTGEDSTSITEVTIFQQRKFQKYRDANSSGGFYWIGTCSDGLIDTPAIPPDQAEARDLVLHRSKAGYQVWIRSGKGSLQWLRAGAGHTPLYDRFIAITEKGRLTLVKEEHWKREYKKDYDSGGSPIIEA</sequence>
<feature type="region of interest" description="Disordered" evidence="1">
    <location>
        <begin position="479"/>
        <end position="510"/>
    </location>
</feature>
<evidence type="ECO:0000313" key="2">
    <source>
        <dbReference type="EMBL" id="EIW85774.1"/>
    </source>
</evidence>
<comment type="caution">
    <text evidence="2">The sequence shown here is derived from an EMBL/GenBank/DDBJ whole genome shotgun (WGS) entry which is preliminary data.</text>
</comment>
<dbReference type="KEGG" id="cput:CONPUDRAFT_70495"/>
<evidence type="ECO:0000256" key="1">
    <source>
        <dbReference type="SAM" id="MobiDB-lite"/>
    </source>
</evidence>
<dbReference type="AlphaFoldDB" id="A0A5M3N414"/>
<feature type="compositionally biased region" description="Basic residues" evidence="1">
    <location>
        <begin position="495"/>
        <end position="510"/>
    </location>
</feature>